<organism evidence="1 2">
    <name type="scientific">Bifidobacterium simiarum</name>
    <dbReference type="NCBI Taxonomy" id="2045441"/>
    <lineage>
        <taxon>Bacteria</taxon>
        <taxon>Bacillati</taxon>
        <taxon>Actinomycetota</taxon>
        <taxon>Actinomycetes</taxon>
        <taxon>Bifidobacteriales</taxon>
        <taxon>Bifidobacteriaceae</taxon>
        <taxon>Bifidobacterium</taxon>
    </lineage>
</organism>
<comment type="caution">
    <text evidence="1">The sequence shown here is derived from an EMBL/GenBank/DDBJ whole genome shotgun (WGS) entry which is preliminary data.</text>
</comment>
<accession>A0A2M9HH02</accession>
<evidence type="ECO:0000313" key="2">
    <source>
        <dbReference type="Proteomes" id="UP000231451"/>
    </source>
</evidence>
<proteinExistence type="predicted"/>
<sequence>MNGHIERHVSIATDRDGTVVAKVTKTVVTVASDVPANTSVADGGAASAAVDMAAGVKDAAAASRGACFDVDALCDAREKAMIEVLRAYLRPQTAPACLIDRLHHCLGDDPAQSAGTRR</sequence>
<dbReference type="EMBL" id="PEBK01000001">
    <property type="protein sequence ID" value="PJM76104.1"/>
    <property type="molecule type" value="Genomic_DNA"/>
</dbReference>
<protein>
    <submittedName>
        <fullName evidence="1">Uncharacterized protein</fullName>
    </submittedName>
</protein>
<evidence type="ECO:0000313" key="1">
    <source>
        <dbReference type="EMBL" id="PJM76104.1"/>
    </source>
</evidence>
<name>A0A2M9HH02_9BIFI</name>
<gene>
    <name evidence="1" type="ORF">CSQ87_00780</name>
</gene>
<reference evidence="1 2" key="1">
    <citation type="submission" date="2017-10" db="EMBL/GenBank/DDBJ databases">
        <title>Draft genome sequences of strains TRE 1, TRE 9, TRE H and TRI 7, isolated from tamarins, belonging to four potential novel Bifidobacterium species.</title>
        <authorList>
            <person name="Mattarelli P."/>
            <person name="Modesto M."/>
            <person name="Puglisi E."/>
            <person name="Morelli L."/>
            <person name="Spezio C."/>
            <person name="Bonetti A."/>
            <person name="Sandri C."/>
        </authorList>
    </citation>
    <scope>NUCLEOTIDE SEQUENCE [LARGE SCALE GENOMIC DNA]</scope>
    <source>
        <strain evidence="2">TRI7</strain>
    </source>
</reference>
<keyword evidence="2" id="KW-1185">Reference proteome</keyword>
<dbReference type="OrthoDB" id="3239392at2"/>
<dbReference type="AlphaFoldDB" id="A0A2M9HH02"/>
<dbReference type="Proteomes" id="UP000231451">
    <property type="component" value="Unassembled WGS sequence"/>
</dbReference>
<dbReference type="RefSeq" id="WP_100511951.1">
    <property type="nucleotide sequence ID" value="NZ_PEBK01000001.1"/>
</dbReference>